<feature type="region of interest" description="Disordered" evidence="1">
    <location>
        <begin position="186"/>
        <end position="211"/>
    </location>
</feature>
<gene>
    <name evidence="2" type="ORF">Fcan01_27196</name>
</gene>
<name>A0A226CZL8_FOLCA</name>
<feature type="region of interest" description="Disordered" evidence="1">
    <location>
        <begin position="1"/>
        <end position="136"/>
    </location>
</feature>
<feature type="compositionally biased region" description="Polar residues" evidence="1">
    <location>
        <begin position="24"/>
        <end position="42"/>
    </location>
</feature>
<reference evidence="2 3" key="1">
    <citation type="submission" date="2015-12" db="EMBL/GenBank/DDBJ databases">
        <title>The genome of Folsomia candida.</title>
        <authorList>
            <person name="Faddeeva A."/>
            <person name="Derks M.F."/>
            <person name="Anvar Y."/>
            <person name="Smit S."/>
            <person name="Van Straalen N."/>
            <person name="Roelofs D."/>
        </authorList>
    </citation>
    <scope>NUCLEOTIDE SEQUENCE [LARGE SCALE GENOMIC DNA]</scope>
    <source>
        <strain evidence="2 3">VU population</strain>
        <tissue evidence="2">Whole body</tissue>
    </source>
</reference>
<dbReference type="AlphaFoldDB" id="A0A226CZL8"/>
<feature type="compositionally biased region" description="Basic and acidic residues" evidence="1">
    <location>
        <begin position="126"/>
        <end position="136"/>
    </location>
</feature>
<proteinExistence type="predicted"/>
<dbReference type="Proteomes" id="UP000198287">
    <property type="component" value="Unassembled WGS sequence"/>
</dbReference>
<comment type="caution">
    <text evidence="2">The sequence shown here is derived from an EMBL/GenBank/DDBJ whole genome shotgun (WGS) entry which is preliminary data.</text>
</comment>
<dbReference type="EMBL" id="LNIX01000049">
    <property type="protein sequence ID" value="OXA38064.1"/>
    <property type="molecule type" value="Genomic_DNA"/>
</dbReference>
<feature type="compositionally biased region" description="Low complexity" evidence="1">
    <location>
        <begin position="80"/>
        <end position="92"/>
    </location>
</feature>
<evidence type="ECO:0000256" key="1">
    <source>
        <dbReference type="SAM" id="MobiDB-lite"/>
    </source>
</evidence>
<sequence length="211" mass="23676">MENPSGEYSPFGCKKYPPRDDSKSQILTTRSEQPQPSSTMLTFLQRKHPEKYEAALKQAEKAKKAIPVTPPAPPKADVFVRQTPPSVPSRSPSTPPQNRAQKERPKSIRTVPTVSTKKVVEPAPRPIKETGDPIKDEAIRKFQAERDHQKKLMQEYAAGDTSGFSQEQLQDMKSTHRDLAQAIKIHGTGEQTTATASSEYKSNFHEFDYDN</sequence>
<evidence type="ECO:0000313" key="3">
    <source>
        <dbReference type="Proteomes" id="UP000198287"/>
    </source>
</evidence>
<keyword evidence="3" id="KW-1185">Reference proteome</keyword>
<feature type="compositionally biased region" description="Basic and acidic residues" evidence="1">
    <location>
        <begin position="50"/>
        <end position="63"/>
    </location>
</feature>
<organism evidence="2 3">
    <name type="scientific">Folsomia candida</name>
    <name type="common">Springtail</name>
    <dbReference type="NCBI Taxonomy" id="158441"/>
    <lineage>
        <taxon>Eukaryota</taxon>
        <taxon>Metazoa</taxon>
        <taxon>Ecdysozoa</taxon>
        <taxon>Arthropoda</taxon>
        <taxon>Hexapoda</taxon>
        <taxon>Collembola</taxon>
        <taxon>Entomobryomorpha</taxon>
        <taxon>Isotomoidea</taxon>
        <taxon>Isotomidae</taxon>
        <taxon>Proisotominae</taxon>
        <taxon>Folsomia</taxon>
    </lineage>
</organism>
<feature type="compositionally biased region" description="Polar residues" evidence="1">
    <location>
        <begin position="189"/>
        <end position="201"/>
    </location>
</feature>
<accession>A0A226CZL8</accession>
<feature type="compositionally biased region" description="Basic and acidic residues" evidence="1">
    <location>
        <begin position="202"/>
        <end position="211"/>
    </location>
</feature>
<evidence type="ECO:0000313" key="2">
    <source>
        <dbReference type="EMBL" id="OXA38064.1"/>
    </source>
</evidence>
<protein>
    <submittedName>
        <fullName evidence="2">Filamentous hemagglutinin</fullName>
    </submittedName>
</protein>